<dbReference type="Proteomes" id="UP000184184">
    <property type="component" value="Unassembled WGS sequence"/>
</dbReference>
<dbReference type="AlphaFoldDB" id="A0A1M7QUC5"/>
<name>A0A1M7QUC5_9BACI</name>
<gene>
    <name evidence="1" type="ORF">SAMN05216179_3576</name>
</gene>
<organism evidence="1 2">
    <name type="scientific">Gracilibacillus kekensis</name>
    <dbReference type="NCBI Taxonomy" id="1027249"/>
    <lineage>
        <taxon>Bacteria</taxon>
        <taxon>Bacillati</taxon>
        <taxon>Bacillota</taxon>
        <taxon>Bacilli</taxon>
        <taxon>Bacillales</taxon>
        <taxon>Bacillaceae</taxon>
        <taxon>Gracilibacillus</taxon>
    </lineage>
</organism>
<protein>
    <submittedName>
        <fullName evidence="1">Uncharacterized protein</fullName>
    </submittedName>
</protein>
<proteinExistence type="predicted"/>
<accession>A0A1M7QUC5</accession>
<reference evidence="1 2" key="1">
    <citation type="submission" date="2016-11" db="EMBL/GenBank/DDBJ databases">
        <authorList>
            <person name="Jaros S."/>
            <person name="Januszkiewicz K."/>
            <person name="Wedrychowicz H."/>
        </authorList>
    </citation>
    <scope>NUCLEOTIDE SEQUENCE [LARGE SCALE GENOMIC DNA]</scope>
    <source>
        <strain evidence="1 2">CGMCC 1.10681</strain>
    </source>
</reference>
<evidence type="ECO:0000313" key="1">
    <source>
        <dbReference type="EMBL" id="SHN35042.1"/>
    </source>
</evidence>
<keyword evidence="2" id="KW-1185">Reference proteome</keyword>
<sequence>MKSNNDVIKQLHNELTVIFKELHVIKHLTLRIRKTF</sequence>
<evidence type="ECO:0000313" key="2">
    <source>
        <dbReference type="Proteomes" id="UP000184184"/>
    </source>
</evidence>
<dbReference type="EMBL" id="FRCZ01000009">
    <property type="protein sequence ID" value="SHN35042.1"/>
    <property type="molecule type" value="Genomic_DNA"/>
</dbReference>